<evidence type="ECO:0000256" key="8">
    <source>
        <dbReference type="PROSITE-ProRule" id="PRU00433"/>
    </source>
</evidence>
<protein>
    <submittedName>
        <fullName evidence="10">Cytochrome C peroxidase</fullName>
    </submittedName>
</protein>
<dbReference type="InterPro" id="IPR026259">
    <property type="entry name" value="MauG/Cytc_peroxidase"/>
</dbReference>
<accession>A0ABU7TUY0</accession>
<keyword evidence="2 8" id="KW-0349">Heme</keyword>
<evidence type="ECO:0000256" key="7">
    <source>
        <dbReference type="ARBA" id="ARBA00023004"/>
    </source>
</evidence>
<comment type="subcellular location">
    <subcellularLocation>
        <location evidence="1">Periplasm</location>
    </subcellularLocation>
</comment>
<name>A0ABU7TUY0_9HYPH</name>
<evidence type="ECO:0000256" key="5">
    <source>
        <dbReference type="ARBA" id="ARBA00022764"/>
    </source>
</evidence>
<evidence type="ECO:0000256" key="2">
    <source>
        <dbReference type="ARBA" id="ARBA00022617"/>
    </source>
</evidence>
<evidence type="ECO:0000256" key="6">
    <source>
        <dbReference type="ARBA" id="ARBA00023002"/>
    </source>
</evidence>
<proteinExistence type="predicted"/>
<keyword evidence="4" id="KW-0732">Signal</keyword>
<keyword evidence="6" id="KW-0560">Oxidoreductase</keyword>
<dbReference type="PANTHER" id="PTHR30600">
    <property type="entry name" value="CYTOCHROME C PEROXIDASE-RELATED"/>
    <property type="match status" value="1"/>
</dbReference>
<keyword evidence="3 8" id="KW-0479">Metal-binding</keyword>
<dbReference type="EMBL" id="MLCA01000014">
    <property type="protein sequence ID" value="MEE7493485.1"/>
    <property type="molecule type" value="Genomic_DNA"/>
</dbReference>
<keyword evidence="5" id="KW-0574">Periplasm</keyword>
<dbReference type="PIRSF" id="PIRSF000294">
    <property type="entry name" value="Cytochrome-c_peroxidase"/>
    <property type="match status" value="1"/>
</dbReference>
<dbReference type="Gene3D" id="1.10.760.10">
    <property type="entry name" value="Cytochrome c-like domain"/>
    <property type="match status" value="2"/>
</dbReference>
<dbReference type="SUPFAM" id="SSF46626">
    <property type="entry name" value="Cytochrome c"/>
    <property type="match status" value="2"/>
</dbReference>
<evidence type="ECO:0000256" key="3">
    <source>
        <dbReference type="ARBA" id="ARBA00022723"/>
    </source>
</evidence>
<dbReference type="InterPro" id="IPR051395">
    <property type="entry name" value="Cytochrome_c_Peroxidase/MauG"/>
</dbReference>
<evidence type="ECO:0000259" key="9">
    <source>
        <dbReference type="PROSITE" id="PS51007"/>
    </source>
</evidence>
<comment type="caution">
    <text evidence="10">The sequence shown here is derived from an EMBL/GenBank/DDBJ whole genome shotgun (WGS) entry which is preliminary data.</text>
</comment>
<evidence type="ECO:0000256" key="1">
    <source>
        <dbReference type="ARBA" id="ARBA00004418"/>
    </source>
</evidence>
<keyword evidence="11" id="KW-1185">Reference proteome</keyword>
<dbReference type="PROSITE" id="PS51007">
    <property type="entry name" value="CYTC"/>
    <property type="match status" value="1"/>
</dbReference>
<evidence type="ECO:0000313" key="11">
    <source>
        <dbReference type="Proteomes" id="UP001355206"/>
    </source>
</evidence>
<reference evidence="10 11" key="1">
    <citation type="journal article" date="2012" name="Genet. Mol. Biol.">
        <title>Analysis of 16S rRNA and mxaF genes revealing insights into Methylobacterium niche-specific plant association.</title>
        <authorList>
            <person name="Dourado M.N."/>
            <person name="Andreote F.D."/>
            <person name="Dini-Andreote F."/>
            <person name="Conti R."/>
            <person name="Araujo J.M."/>
            <person name="Araujo W.L."/>
        </authorList>
    </citation>
    <scope>NUCLEOTIDE SEQUENCE [LARGE SCALE GENOMIC DNA]</scope>
    <source>
        <strain evidence="10 11">TC3-10</strain>
    </source>
</reference>
<sequence>MRPINHLRPFVVSLFLATVVPCATVATLERARAAEGGKQQPTPLDSDTVELRAAANEVFQAIPALVPTVKDNPVTREKVELGRMLWFEWRLSASGVISCNSCHSLAAGGSDNVETSIGHGWQKRPRNAPTVFNAVFNAAQFWDGRAEDLRSQARGPIQAAVEMASTPEYVIGVLSSIPEYRQRFATAFPGEPDAVTFENVTRALEDFEATLITPAARFDQFLEGNLTVLTIEEKRGLRLFMETGCAGCHNGINLGGQAYFPFGVVERPGSDVLPPEDKGRFAVTKTASDEYVFRAVPLRNVALTAPYFHSGKVWSLEQAVAIMGTAQLGKELTPQETGEIAAFLRTLTGEAPHIELPVLPPSAARTPHPQAVLRVPTSPGGAPEAPGLR</sequence>
<dbReference type="InterPro" id="IPR009056">
    <property type="entry name" value="Cyt_c-like_dom"/>
</dbReference>
<evidence type="ECO:0000256" key="4">
    <source>
        <dbReference type="ARBA" id="ARBA00022729"/>
    </source>
</evidence>
<organism evidence="10 11">
    <name type="scientific">Methylobacterium oryzae</name>
    <dbReference type="NCBI Taxonomy" id="334852"/>
    <lineage>
        <taxon>Bacteria</taxon>
        <taxon>Pseudomonadati</taxon>
        <taxon>Pseudomonadota</taxon>
        <taxon>Alphaproteobacteria</taxon>
        <taxon>Hyphomicrobiales</taxon>
        <taxon>Methylobacteriaceae</taxon>
        <taxon>Methylobacterium</taxon>
    </lineage>
</organism>
<gene>
    <name evidence="10" type="ORF">MOTC310_24770</name>
</gene>
<keyword evidence="10" id="KW-0575">Peroxidase</keyword>
<dbReference type="Pfam" id="PF00034">
    <property type="entry name" value="Cytochrom_C"/>
    <property type="match status" value="1"/>
</dbReference>
<dbReference type="PANTHER" id="PTHR30600:SF7">
    <property type="entry name" value="CYTOCHROME C PEROXIDASE-RELATED"/>
    <property type="match status" value="1"/>
</dbReference>
<feature type="domain" description="Cytochrome c" evidence="9">
    <location>
        <begin position="231"/>
        <end position="348"/>
    </location>
</feature>
<keyword evidence="7 8" id="KW-0408">Iron</keyword>
<dbReference type="InterPro" id="IPR036909">
    <property type="entry name" value="Cyt_c-like_dom_sf"/>
</dbReference>
<dbReference type="Proteomes" id="UP001355206">
    <property type="component" value="Unassembled WGS sequence"/>
</dbReference>
<dbReference type="GO" id="GO:0004601">
    <property type="term" value="F:peroxidase activity"/>
    <property type="evidence" value="ECO:0007669"/>
    <property type="project" value="UniProtKB-KW"/>
</dbReference>
<dbReference type="RefSeq" id="WP_331303708.1">
    <property type="nucleotide sequence ID" value="NZ_MLCA01000014.1"/>
</dbReference>
<dbReference type="InterPro" id="IPR004852">
    <property type="entry name" value="Di-haem_cyt_c_peroxidsae"/>
</dbReference>
<dbReference type="Pfam" id="PF03150">
    <property type="entry name" value="CCP_MauG"/>
    <property type="match status" value="1"/>
</dbReference>
<evidence type="ECO:0000313" key="10">
    <source>
        <dbReference type="EMBL" id="MEE7493485.1"/>
    </source>
</evidence>